<protein>
    <recommendedName>
        <fullName evidence="4">Peptidase inhibitor family I36</fullName>
    </recommendedName>
</protein>
<evidence type="ECO:0008006" key="4">
    <source>
        <dbReference type="Google" id="ProtNLM"/>
    </source>
</evidence>
<feature type="chain" id="PRO_5036721843" description="Peptidase inhibitor family I36" evidence="1">
    <location>
        <begin position="31"/>
        <end position="133"/>
    </location>
</feature>
<evidence type="ECO:0000256" key="1">
    <source>
        <dbReference type="SAM" id="SignalP"/>
    </source>
</evidence>
<organism evidence="2 3">
    <name type="scientific">Actinoplanes aureus</name>
    <dbReference type="NCBI Taxonomy" id="2792083"/>
    <lineage>
        <taxon>Bacteria</taxon>
        <taxon>Bacillati</taxon>
        <taxon>Actinomycetota</taxon>
        <taxon>Actinomycetes</taxon>
        <taxon>Micromonosporales</taxon>
        <taxon>Micromonosporaceae</taxon>
        <taxon>Actinoplanes</taxon>
    </lineage>
</organism>
<dbReference type="AlphaFoldDB" id="A0A931G2J5"/>
<reference evidence="2" key="1">
    <citation type="submission" date="2020-11" db="EMBL/GenBank/DDBJ databases">
        <title>Isolation and identification of active actinomycetes.</title>
        <authorList>
            <person name="Sun X."/>
        </authorList>
    </citation>
    <scope>NUCLEOTIDE SEQUENCE</scope>
    <source>
        <strain evidence="2">NEAU-A11</strain>
    </source>
</reference>
<keyword evidence="3" id="KW-1185">Reference proteome</keyword>
<evidence type="ECO:0000313" key="3">
    <source>
        <dbReference type="Proteomes" id="UP000598146"/>
    </source>
</evidence>
<dbReference type="RefSeq" id="WP_196420022.1">
    <property type="nucleotide sequence ID" value="NZ_JADQTO010000036.1"/>
</dbReference>
<name>A0A931G2J5_9ACTN</name>
<sequence>MTSEKTIAKSVAAAILGSAAALVSPAPALATSQYGCNYPYVCVYGGNGDWVSSNIVGRFRDITSGFQYASTNRSPFSVVSTRNDDTVYVLYRNGGENFDRVDCLLPNEGAFYNSTFRGIRIDDRPGCSGLGTP</sequence>
<comment type="caution">
    <text evidence="2">The sequence shown here is derived from an EMBL/GenBank/DDBJ whole genome shotgun (WGS) entry which is preliminary data.</text>
</comment>
<dbReference type="Proteomes" id="UP000598146">
    <property type="component" value="Unassembled WGS sequence"/>
</dbReference>
<feature type="signal peptide" evidence="1">
    <location>
        <begin position="1"/>
        <end position="30"/>
    </location>
</feature>
<proteinExistence type="predicted"/>
<gene>
    <name evidence="2" type="ORF">I4J89_43155</name>
</gene>
<accession>A0A931G2J5</accession>
<evidence type="ECO:0000313" key="2">
    <source>
        <dbReference type="EMBL" id="MBG0568245.1"/>
    </source>
</evidence>
<keyword evidence="1" id="KW-0732">Signal</keyword>
<dbReference type="EMBL" id="JADQTO010000036">
    <property type="protein sequence ID" value="MBG0568245.1"/>
    <property type="molecule type" value="Genomic_DNA"/>
</dbReference>